<dbReference type="EMBL" id="CM008963">
    <property type="protein sequence ID" value="PNW87664.1"/>
    <property type="molecule type" value="Genomic_DNA"/>
</dbReference>
<evidence type="ECO:0000313" key="3">
    <source>
        <dbReference type="Proteomes" id="UP000006906"/>
    </source>
</evidence>
<evidence type="ECO:0000313" key="2">
    <source>
        <dbReference type="EMBL" id="PNW87664.1"/>
    </source>
</evidence>
<name>A0A2K3E4E9_CHLRE</name>
<organism evidence="2 3">
    <name type="scientific">Chlamydomonas reinhardtii</name>
    <name type="common">Chlamydomonas smithii</name>
    <dbReference type="NCBI Taxonomy" id="3055"/>
    <lineage>
        <taxon>Eukaryota</taxon>
        <taxon>Viridiplantae</taxon>
        <taxon>Chlorophyta</taxon>
        <taxon>core chlorophytes</taxon>
        <taxon>Chlorophyceae</taxon>
        <taxon>CS clade</taxon>
        <taxon>Chlamydomonadales</taxon>
        <taxon>Chlamydomonadaceae</taxon>
        <taxon>Chlamydomonas</taxon>
    </lineage>
</organism>
<gene>
    <name evidence="2" type="ORF">CHLRE_02g142486v5</name>
</gene>
<feature type="compositionally biased region" description="Polar residues" evidence="1">
    <location>
        <begin position="46"/>
        <end position="57"/>
    </location>
</feature>
<reference evidence="2 3" key="1">
    <citation type="journal article" date="2007" name="Science">
        <title>The Chlamydomonas genome reveals the evolution of key animal and plant functions.</title>
        <authorList>
            <person name="Merchant S.S."/>
            <person name="Prochnik S.E."/>
            <person name="Vallon O."/>
            <person name="Harris E.H."/>
            <person name="Karpowicz S.J."/>
            <person name="Witman G.B."/>
            <person name="Terry A."/>
            <person name="Salamov A."/>
            <person name="Fritz-Laylin L.K."/>
            <person name="Marechal-Drouard L."/>
            <person name="Marshall W.F."/>
            <person name="Qu L.H."/>
            <person name="Nelson D.R."/>
            <person name="Sanderfoot A.A."/>
            <person name="Spalding M.H."/>
            <person name="Kapitonov V.V."/>
            <person name="Ren Q."/>
            <person name="Ferris P."/>
            <person name="Lindquist E."/>
            <person name="Shapiro H."/>
            <person name="Lucas S.M."/>
            <person name="Grimwood J."/>
            <person name="Schmutz J."/>
            <person name="Cardol P."/>
            <person name="Cerutti H."/>
            <person name="Chanfreau G."/>
            <person name="Chen C.L."/>
            <person name="Cognat V."/>
            <person name="Croft M.T."/>
            <person name="Dent R."/>
            <person name="Dutcher S."/>
            <person name="Fernandez E."/>
            <person name="Fukuzawa H."/>
            <person name="Gonzalez-Ballester D."/>
            <person name="Gonzalez-Halphen D."/>
            <person name="Hallmann A."/>
            <person name="Hanikenne M."/>
            <person name="Hippler M."/>
            <person name="Inwood W."/>
            <person name="Jabbari K."/>
            <person name="Kalanon M."/>
            <person name="Kuras R."/>
            <person name="Lefebvre P.A."/>
            <person name="Lemaire S.D."/>
            <person name="Lobanov A.V."/>
            <person name="Lohr M."/>
            <person name="Manuell A."/>
            <person name="Meier I."/>
            <person name="Mets L."/>
            <person name="Mittag M."/>
            <person name="Mittelmeier T."/>
            <person name="Moroney J.V."/>
            <person name="Moseley J."/>
            <person name="Napoli C."/>
            <person name="Nedelcu A.M."/>
            <person name="Niyogi K."/>
            <person name="Novoselov S.V."/>
            <person name="Paulsen I.T."/>
            <person name="Pazour G."/>
            <person name="Purton S."/>
            <person name="Ral J.P."/>
            <person name="Riano-Pachon D.M."/>
            <person name="Riekhof W."/>
            <person name="Rymarquis L."/>
            <person name="Schroda M."/>
            <person name="Stern D."/>
            <person name="Umen J."/>
            <person name="Willows R."/>
            <person name="Wilson N."/>
            <person name="Zimmer S.L."/>
            <person name="Allmer J."/>
            <person name="Balk J."/>
            <person name="Bisova K."/>
            <person name="Chen C.J."/>
            <person name="Elias M."/>
            <person name="Gendler K."/>
            <person name="Hauser C."/>
            <person name="Lamb M.R."/>
            <person name="Ledford H."/>
            <person name="Long J.C."/>
            <person name="Minagawa J."/>
            <person name="Page M.D."/>
            <person name="Pan J."/>
            <person name="Pootakham W."/>
            <person name="Roje S."/>
            <person name="Rose A."/>
            <person name="Stahlberg E."/>
            <person name="Terauchi A.M."/>
            <person name="Yang P."/>
            <person name="Ball S."/>
            <person name="Bowler C."/>
            <person name="Dieckmann C.L."/>
            <person name="Gladyshev V.N."/>
            <person name="Green P."/>
            <person name="Jorgensen R."/>
            <person name="Mayfield S."/>
            <person name="Mueller-Roeber B."/>
            <person name="Rajamani S."/>
            <person name="Sayre R.T."/>
            <person name="Brokstein P."/>
            <person name="Dubchak I."/>
            <person name="Goodstein D."/>
            <person name="Hornick L."/>
            <person name="Huang Y.W."/>
            <person name="Jhaveri J."/>
            <person name="Luo Y."/>
            <person name="Martinez D."/>
            <person name="Ngau W.C."/>
            <person name="Otillar B."/>
            <person name="Poliakov A."/>
            <person name="Porter A."/>
            <person name="Szajkowski L."/>
            <person name="Werner G."/>
            <person name="Zhou K."/>
            <person name="Grigoriev I.V."/>
            <person name="Rokhsar D.S."/>
            <person name="Grossman A.R."/>
        </authorList>
    </citation>
    <scope>NUCLEOTIDE SEQUENCE [LARGE SCALE GENOMIC DNA]</scope>
    <source>
        <strain evidence="3">CC-503</strain>
    </source>
</reference>
<dbReference type="RefSeq" id="XP_042927915.1">
    <property type="nucleotide sequence ID" value="XM_043060160.1"/>
</dbReference>
<dbReference type="InParanoid" id="A0A2K3E4E9"/>
<protein>
    <submittedName>
        <fullName evidence="2">Uncharacterized protein</fullName>
    </submittedName>
</protein>
<feature type="region of interest" description="Disordered" evidence="1">
    <location>
        <begin position="1"/>
        <end position="57"/>
    </location>
</feature>
<accession>A0A2K3E4E9</accession>
<proteinExistence type="predicted"/>
<dbReference type="AlphaFoldDB" id="A0A2K3E4E9"/>
<dbReference type="KEGG" id="cre:CHLRE_02g142486v5"/>
<evidence type="ECO:0000256" key="1">
    <source>
        <dbReference type="SAM" id="MobiDB-lite"/>
    </source>
</evidence>
<sequence length="57" mass="6233">MAGRALSHTPVGPPAAHHVPMQRRLMPNSPGQHQPFIPVSAHYFTADSQPSRQHGRS</sequence>
<dbReference type="Gramene" id="PNW87664">
    <property type="protein sequence ID" value="PNW87664"/>
    <property type="gene ID" value="CHLRE_02g142486v5"/>
</dbReference>
<dbReference type="Proteomes" id="UP000006906">
    <property type="component" value="Chromosome 2"/>
</dbReference>
<dbReference type="GeneID" id="66052570"/>
<keyword evidence="3" id="KW-1185">Reference proteome</keyword>